<dbReference type="EMBL" id="AF542070">
    <property type="protein sequence ID" value="AAO16216.1"/>
    <property type="molecule type" value="Genomic_DNA"/>
</dbReference>
<dbReference type="InterPro" id="IPR000072">
    <property type="entry name" value="PDGF/VEGF_dom"/>
</dbReference>
<name>Q8B571_9POXV</name>
<dbReference type="GO" id="GO:0005172">
    <property type="term" value="F:vascular endothelial growth factor receptor binding"/>
    <property type="evidence" value="ECO:0007669"/>
    <property type="project" value="TreeGrafter"/>
</dbReference>
<protein>
    <submittedName>
        <fullName evidence="6">VEGF</fullName>
    </submittedName>
    <submittedName>
        <fullName evidence="5">Vascular endothelial growth factor-like protein</fullName>
    </submittedName>
</protein>
<dbReference type="RefSeq" id="YP_003457435.1">
    <property type="nucleotide sequence ID" value="NC_013804.1"/>
</dbReference>
<keyword evidence="7" id="KW-1185">Reference proteome</keyword>
<dbReference type="PROSITE" id="PS00249">
    <property type="entry name" value="PDGF_1"/>
    <property type="match status" value="1"/>
</dbReference>
<evidence type="ECO:0000256" key="3">
    <source>
        <dbReference type="RuleBase" id="RU003818"/>
    </source>
</evidence>
<dbReference type="SMART" id="SM00141">
    <property type="entry name" value="PDGF"/>
    <property type="match status" value="1"/>
</dbReference>
<keyword evidence="2" id="KW-1015">Disulfide bond</keyword>
<dbReference type="KEGG" id="vg:8797333"/>
<evidence type="ECO:0000256" key="1">
    <source>
        <dbReference type="ARBA" id="ARBA00023030"/>
    </source>
</evidence>
<proteinExistence type="inferred from homology"/>
<dbReference type="SUPFAM" id="SSF57501">
    <property type="entry name" value="Cystine-knot cytokines"/>
    <property type="match status" value="1"/>
</dbReference>
<dbReference type="GO" id="GO:0016020">
    <property type="term" value="C:membrane"/>
    <property type="evidence" value="ECO:0007669"/>
    <property type="project" value="InterPro"/>
</dbReference>
<dbReference type="CDD" id="cd00135">
    <property type="entry name" value="PDGF"/>
    <property type="match status" value="1"/>
</dbReference>
<dbReference type="GO" id="GO:0001938">
    <property type="term" value="P:positive regulation of endothelial cell proliferation"/>
    <property type="evidence" value="ECO:0007669"/>
    <property type="project" value="TreeGrafter"/>
</dbReference>
<organism evidence="5">
    <name type="scientific">Pseudocowpox virus</name>
    <dbReference type="NCBI Taxonomy" id="129726"/>
    <lineage>
        <taxon>Viruses</taxon>
        <taxon>Varidnaviria</taxon>
        <taxon>Bamfordvirae</taxon>
        <taxon>Nucleocytoviricota</taxon>
        <taxon>Pokkesviricetes</taxon>
        <taxon>Chitovirales</taxon>
        <taxon>Poxviridae</taxon>
        <taxon>Chordopoxvirinae</taxon>
        <taxon>Parapoxvirus</taxon>
        <taxon>Parapoxvirus pseudocowpox</taxon>
    </lineage>
</organism>
<dbReference type="GO" id="GO:0008083">
    <property type="term" value="F:growth factor activity"/>
    <property type="evidence" value="ECO:0007669"/>
    <property type="project" value="UniProtKB-KW"/>
</dbReference>
<dbReference type="Pfam" id="PF00341">
    <property type="entry name" value="PDGF"/>
    <property type="match status" value="1"/>
</dbReference>
<reference evidence="6 7" key="2">
    <citation type="journal article" date="2010" name="J. Gen. Virol.">
        <title>The genome of pseudocowpoxvirus: comparison of a reindeer isolate and a reference strain.</title>
        <authorList>
            <person name="Hautaniemi M."/>
            <person name="Ueda N."/>
            <person name="Tuimala J."/>
            <person name="Mercer A.A."/>
            <person name="Lahdenpera J."/>
            <person name="McInnes C.J."/>
        </authorList>
    </citation>
    <scope>NUCLEOTIDE SEQUENCE [LARGE SCALE GENOMIC DNA]</scope>
    <source>
        <strain evidence="6">VR634</strain>
    </source>
</reference>
<dbReference type="PANTHER" id="PTHR12025:SF15">
    <property type="entry name" value="VASCULAR ENDOTHELIAL GROWTH FACTOR C-LIKE ISOFORM X1"/>
    <property type="match status" value="1"/>
</dbReference>
<dbReference type="GO" id="GO:0001666">
    <property type="term" value="P:response to hypoxia"/>
    <property type="evidence" value="ECO:0007669"/>
    <property type="project" value="TreeGrafter"/>
</dbReference>
<dbReference type="GO" id="GO:0050930">
    <property type="term" value="P:induction of positive chemotaxis"/>
    <property type="evidence" value="ECO:0007669"/>
    <property type="project" value="TreeGrafter"/>
</dbReference>
<dbReference type="SMR" id="Q8B571"/>
<feature type="domain" description="Platelet-derived growth factor (PDGF) family profile" evidence="4">
    <location>
        <begin position="41"/>
        <end position="141"/>
    </location>
</feature>
<dbReference type="RefSeq" id="YP_003457306.1">
    <property type="nucleotide sequence ID" value="NC_013804.1"/>
</dbReference>
<dbReference type="KEGG" id="vg:8797204"/>
<evidence type="ECO:0000313" key="6">
    <source>
        <dbReference type="EMBL" id="ADC53902.1"/>
    </source>
</evidence>
<comment type="similarity">
    <text evidence="3">Belongs to the PDGF/VEGF growth factor family.</text>
</comment>
<sequence>MKLITTLQFAVALLICMYNLPECFSGSTGGSSSGGSSSASSLSSWLDTSEKSSCKPRDTVVQLISEYPGDVEQRYNPRCVTVRRCGGCCNDESQICTAIETANVTVTVMLTGVSGSTGATSNFQTISVEEHTKCKCEFQTSPPTTTTTKEPR</sequence>
<dbReference type="OrthoDB" id="28294at10239"/>
<dbReference type="GO" id="GO:0042056">
    <property type="term" value="F:chemoattractant activity"/>
    <property type="evidence" value="ECO:0007669"/>
    <property type="project" value="TreeGrafter"/>
</dbReference>
<dbReference type="Gene3D" id="2.10.90.10">
    <property type="entry name" value="Cystine-knot cytokines"/>
    <property type="match status" value="1"/>
</dbReference>
<dbReference type="InterPro" id="IPR023581">
    <property type="entry name" value="PD_growth_factor_CS"/>
</dbReference>
<dbReference type="GO" id="GO:0005615">
    <property type="term" value="C:extracellular space"/>
    <property type="evidence" value="ECO:0007669"/>
    <property type="project" value="TreeGrafter"/>
</dbReference>
<dbReference type="PANTHER" id="PTHR12025">
    <property type="entry name" value="VASCULAR ENDOTHELIAL GROWTH FACTOR"/>
    <property type="match status" value="1"/>
</dbReference>
<gene>
    <name evidence="5" type="primary">VEGF</name>
</gene>
<evidence type="ECO:0000313" key="7">
    <source>
        <dbReference type="Proteomes" id="UP000117145"/>
    </source>
</evidence>
<dbReference type="InterPro" id="IPR029034">
    <property type="entry name" value="Cystine-knot_cytokine"/>
</dbReference>
<dbReference type="EMBL" id="GQ329670">
    <property type="protein sequence ID" value="ADC54031.1"/>
    <property type="molecule type" value="Genomic_DNA"/>
</dbReference>
<dbReference type="Proteomes" id="UP000117145">
    <property type="component" value="Segment"/>
</dbReference>
<evidence type="ECO:0000259" key="4">
    <source>
        <dbReference type="PROSITE" id="PS50278"/>
    </source>
</evidence>
<dbReference type="EMBL" id="GQ329670">
    <property type="protein sequence ID" value="ADC53902.1"/>
    <property type="molecule type" value="Genomic_DNA"/>
</dbReference>
<dbReference type="InterPro" id="IPR050507">
    <property type="entry name" value="PDGF/VEGF_growth_factor"/>
</dbReference>
<keyword evidence="1 3" id="KW-0339">Growth factor</keyword>
<evidence type="ECO:0000313" key="5">
    <source>
        <dbReference type="EMBL" id="AAO16216.1"/>
    </source>
</evidence>
<evidence type="ECO:0000256" key="2">
    <source>
        <dbReference type="ARBA" id="ARBA00023157"/>
    </source>
</evidence>
<dbReference type="PROSITE" id="PS50278">
    <property type="entry name" value="PDGF_2"/>
    <property type="match status" value="1"/>
</dbReference>
<reference evidence="5" key="1">
    <citation type="journal article" date="2003" name="Virology">
        <title>Pseudocowpox virus encodes a homolog of vascular endothelial growth factor.</title>
        <authorList>
            <person name="Ueda N."/>
            <person name="Wise L.M."/>
            <person name="Stacker S.A."/>
            <person name="Fleming S.B."/>
            <person name="Mercer A.A."/>
        </authorList>
    </citation>
    <scope>NUCLEOTIDE SEQUENCE</scope>
    <source>
        <strain evidence="5">VR634</strain>
    </source>
</reference>
<accession>Q8B571</accession>